<evidence type="ECO:0000313" key="2">
    <source>
        <dbReference type="Proteomes" id="UP000184499"/>
    </source>
</evidence>
<name>A0A1L9ULS4_ASPBC</name>
<dbReference type="GeneID" id="93579675"/>
<dbReference type="VEuPathDB" id="FungiDB:ASPBRDRAFT_541725"/>
<dbReference type="EMBL" id="KV878683">
    <property type="protein sequence ID" value="OJJ72510.1"/>
    <property type="molecule type" value="Genomic_DNA"/>
</dbReference>
<keyword evidence="2" id="KW-1185">Reference proteome</keyword>
<accession>A0A1L9ULS4</accession>
<reference evidence="2" key="1">
    <citation type="journal article" date="2017" name="Genome Biol.">
        <title>Comparative genomics reveals high biological diversity and specific adaptations in the industrially and medically important fungal genus Aspergillus.</title>
        <authorList>
            <person name="de Vries R.P."/>
            <person name="Riley R."/>
            <person name="Wiebenga A."/>
            <person name="Aguilar-Osorio G."/>
            <person name="Amillis S."/>
            <person name="Uchima C.A."/>
            <person name="Anderluh G."/>
            <person name="Asadollahi M."/>
            <person name="Askin M."/>
            <person name="Barry K."/>
            <person name="Battaglia E."/>
            <person name="Bayram O."/>
            <person name="Benocci T."/>
            <person name="Braus-Stromeyer S.A."/>
            <person name="Caldana C."/>
            <person name="Canovas D."/>
            <person name="Cerqueira G.C."/>
            <person name="Chen F."/>
            <person name="Chen W."/>
            <person name="Choi C."/>
            <person name="Clum A."/>
            <person name="Dos Santos R.A."/>
            <person name="Damasio A.R."/>
            <person name="Diallinas G."/>
            <person name="Emri T."/>
            <person name="Fekete E."/>
            <person name="Flipphi M."/>
            <person name="Freyberg S."/>
            <person name="Gallo A."/>
            <person name="Gournas C."/>
            <person name="Habgood R."/>
            <person name="Hainaut M."/>
            <person name="Harispe M.L."/>
            <person name="Henrissat B."/>
            <person name="Hilden K.S."/>
            <person name="Hope R."/>
            <person name="Hossain A."/>
            <person name="Karabika E."/>
            <person name="Karaffa L."/>
            <person name="Karanyi Z."/>
            <person name="Krasevec N."/>
            <person name="Kuo A."/>
            <person name="Kusch H."/>
            <person name="LaButti K."/>
            <person name="Lagendijk E.L."/>
            <person name="Lapidus A."/>
            <person name="Levasseur A."/>
            <person name="Lindquist E."/>
            <person name="Lipzen A."/>
            <person name="Logrieco A.F."/>
            <person name="MacCabe A."/>
            <person name="Maekelae M.R."/>
            <person name="Malavazi I."/>
            <person name="Melin P."/>
            <person name="Meyer V."/>
            <person name="Mielnichuk N."/>
            <person name="Miskei M."/>
            <person name="Molnar A.P."/>
            <person name="Mule G."/>
            <person name="Ngan C.Y."/>
            <person name="Orejas M."/>
            <person name="Orosz E."/>
            <person name="Ouedraogo J.P."/>
            <person name="Overkamp K.M."/>
            <person name="Park H.-S."/>
            <person name="Perrone G."/>
            <person name="Piumi F."/>
            <person name="Punt P.J."/>
            <person name="Ram A.F."/>
            <person name="Ramon A."/>
            <person name="Rauscher S."/>
            <person name="Record E."/>
            <person name="Riano-Pachon D.M."/>
            <person name="Robert V."/>
            <person name="Roehrig J."/>
            <person name="Ruller R."/>
            <person name="Salamov A."/>
            <person name="Salih N.S."/>
            <person name="Samson R.A."/>
            <person name="Sandor E."/>
            <person name="Sanguinetti M."/>
            <person name="Schuetze T."/>
            <person name="Sepcic K."/>
            <person name="Shelest E."/>
            <person name="Sherlock G."/>
            <person name="Sophianopoulou V."/>
            <person name="Squina F.M."/>
            <person name="Sun H."/>
            <person name="Susca A."/>
            <person name="Todd R.B."/>
            <person name="Tsang A."/>
            <person name="Unkles S.E."/>
            <person name="van de Wiele N."/>
            <person name="van Rossen-Uffink D."/>
            <person name="Oliveira J.V."/>
            <person name="Vesth T.C."/>
            <person name="Visser J."/>
            <person name="Yu J.-H."/>
            <person name="Zhou M."/>
            <person name="Andersen M.R."/>
            <person name="Archer D.B."/>
            <person name="Baker S.E."/>
            <person name="Benoit I."/>
            <person name="Brakhage A.A."/>
            <person name="Braus G.H."/>
            <person name="Fischer R."/>
            <person name="Frisvad J.C."/>
            <person name="Goldman G.H."/>
            <person name="Houbraken J."/>
            <person name="Oakley B."/>
            <person name="Pocsi I."/>
            <person name="Scazzocchio C."/>
            <person name="Seiboth B."/>
            <person name="vanKuyk P.A."/>
            <person name="Wortman J."/>
            <person name="Dyer P.S."/>
            <person name="Grigoriev I.V."/>
        </authorList>
    </citation>
    <scope>NUCLEOTIDE SEQUENCE [LARGE SCALE GENOMIC DNA]</scope>
    <source>
        <strain evidence="2">CBS 101740 / IMI 381727 / IBT 21946</strain>
    </source>
</reference>
<sequence length="110" mass="12199">MVLRTSMTYVICIEQRFSSDPYAGRRASLGSGLALPVPDASHPHVMHRPTRLHHIRTFQQPSTTRTNVCAAQPPGHNHPNVTHQLGSHHALLTPLPVRWLCDGDWGGLMP</sequence>
<proteinExistence type="predicted"/>
<organism evidence="1 2">
    <name type="scientific">Aspergillus brasiliensis (strain CBS 101740 / IMI 381727 / IBT 21946)</name>
    <dbReference type="NCBI Taxonomy" id="767769"/>
    <lineage>
        <taxon>Eukaryota</taxon>
        <taxon>Fungi</taxon>
        <taxon>Dikarya</taxon>
        <taxon>Ascomycota</taxon>
        <taxon>Pezizomycotina</taxon>
        <taxon>Eurotiomycetes</taxon>
        <taxon>Eurotiomycetidae</taxon>
        <taxon>Eurotiales</taxon>
        <taxon>Aspergillaceae</taxon>
        <taxon>Aspergillus</taxon>
        <taxon>Aspergillus subgen. Circumdati</taxon>
    </lineage>
</organism>
<gene>
    <name evidence="1" type="ORF">ASPBRDRAFT_541725</name>
</gene>
<dbReference type="AlphaFoldDB" id="A0A1L9ULS4"/>
<evidence type="ECO:0000313" key="1">
    <source>
        <dbReference type="EMBL" id="OJJ72510.1"/>
    </source>
</evidence>
<dbReference type="Proteomes" id="UP000184499">
    <property type="component" value="Unassembled WGS sequence"/>
</dbReference>
<protein>
    <submittedName>
        <fullName evidence="1">Uncharacterized protein</fullName>
    </submittedName>
</protein>
<dbReference type="RefSeq" id="XP_067479758.1">
    <property type="nucleotide sequence ID" value="XM_067627187.1"/>
</dbReference>